<feature type="transmembrane region" description="Helical" evidence="1">
    <location>
        <begin position="31"/>
        <end position="52"/>
    </location>
</feature>
<name>A0A370KTL8_9HYPH</name>
<dbReference type="AlphaFoldDB" id="A0A370KTL8"/>
<dbReference type="RefSeq" id="WP_114712005.1">
    <property type="nucleotide sequence ID" value="NZ_KZ857258.1"/>
</dbReference>
<accession>A0A370KTL8</accession>
<dbReference type="OrthoDB" id="9999770at2"/>
<keyword evidence="1" id="KW-1133">Transmembrane helix</keyword>
<dbReference type="EMBL" id="NAAC01000006">
    <property type="protein sequence ID" value="RDJ14343.1"/>
    <property type="molecule type" value="Genomic_DNA"/>
</dbReference>
<evidence type="ECO:0000313" key="3">
    <source>
        <dbReference type="Proteomes" id="UP000254939"/>
    </source>
</evidence>
<sequence>MALPLNATLYATLIFGGSSPYRFHTPDHATLIPLICLMETGMFGRYGIHYLAKERDIIAGRYQRRQVGPQFRQVLVATGLVLVALLGLIAARLVT</sequence>
<dbReference type="Proteomes" id="UP000254939">
    <property type="component" value="Unassembled WGS sequence"/>
</dbReference>
<reference evidence="2 3" key="1">
    <citation type="submission" date="2017-03" db="EMBL/GenBank/DDBJ databases">
        <title>Genome analysis of Rhizobial strains effectives or ineffectives for nitrogen fixation isolated from bean seeds.</title>
        <authorList>
            <person name="Peralta H."/>
            <person name="Aguilar-Vera A."/>
            <person name="Mora Y."/>
            <person name="Vargas-Lagunas C."/>
            <person name="Girard L."/>
            <person name="Mora J."/>
        </authorList>
    </citation>
    <scope>NUCLEOTIDE SEQUENCE [LARGE SCALE GENOMIC DNA]</scope>
    <source>
        <strain evidence="2 3">CCGM3</strain>
    </source>
</reference>
<feature type="transmembrane region" description="Helical" evidence="1">
    <location>
        <begin position="73"/>
        <end position="94"/>
    </location>
</feature>
<comment type="caution">
    <text evidence="2">The sequence shown here is derived from an EMBL/GenBank/DDBJ whole genome shotgun (WGS) entry which is preliminary data.</text>
</comment>
<gene>
    <name evidence="2" type="ORF">B5K06_05430</name>
</gene>
<evidence type="ECO:0000313" key="2">
    <source>
        <dbReference type="EMBL" id="RDJ14343.1"/>
    </source>
</evidence>
<keyword evidence="1" id="KW-0472">Membrane</keyword>
<protein>
    <submittedName>
        <fullName evidence="2">Uncharacterized protein</fullName>
    </submittedName>
</protein>
<proteinExistence type="predicted"/>
<evidence type="ECO:0000256" key="1">
    <source>
        <dbReference type="SAM" id="Phobius"/>
    </source>
</evidence>
<organism evidence="2 3">
    <name type="scientific">Rhizobium grahamii</name>
    <dbReference type="NCBI Taxonomy" id="1120045"/>
    <lineage>
        <taxon>Bacteria</taxon>
        <taxon>Pseudomonadati</taxon>
        <taxon>Pseudomonadota</taxon>
        <taxon>Alphaproteobacteria</taxon>
        <taxon>Hyphomicrobiales</taxon>
        <taxon>Rhizobiaceae</taxon>
        <taxon>Rhizobium/Agrobacterium group</taxon>
        <taxon>Rhizobium</taxon>
    </lineage>
</organism>
<keyword evidence="1" id="KW-0812">Transmembrane</keyword>